<feature type="repeat" description="WD" evidence="9">
    <location>
        <begin position="782"/>
        <end position="823"/>
    </location>
</feature>
<gene>
    <name evidence="12" type="ORF">UCRPC4_g01953</name>
</gene>
<protein>
    <recommendedName>
        <fullName evidence="4">Probable E3 ubiquitin ligase complex SCF subunit sconB</fullName>
    </recommendedName>
    <alternativeName>
        <fullName evidence="8">Sulfur controller B</fullName>
    </alternativeName>
    <alternativeName>
        <fullName evidence="7">Sulfur metabolite repression control protein B</fullName>
    </alternativeName>
</protein>
<dbReference type="GO" id="GO:0010992">
    <property type="term" value="P:ubiquitin recycling"/>
    <property type="evidence" value="ECO:0007669"/>
    <property type="project" value="TreeGrafter"/>
</dbReference>
<reference evidence="12 13" key="1">
    <citation type="submission" date="2015-05" db="EMBL/GenBank/DDBJ databases">
        <title>Distinctive expansion of gene families associated with plant cell wall degradation and secondary metabolism in the genomes of grapevine trunk pathogens.</title>
        <authorList>
            <person name="Lawrence D.P."/>
            <person name="Travadon R."/>
            <person name="Rolshausen P.E."/>
            <person name="Baumgartner K."/>
        </authorList>
    </citation>
    <scope>NUCLEOTIDE SEQUENCE [LARGE SCALE GENOMIC DNA]</scope>
    <source>
        <strain evidence="12">UCRPC4</strain>
    </source>
</reference>
<dbReference type="InterPro" id="IPR015943">
    <property type="entry name" value="WD40/YVTN_repeat-like_dom_sf"/>
</dbReference>
<dbReference type="PROSITE" id="PS00678">
    <property type="entry name" value="WD_REPEATS_1"/>
    <property type="match status" value="1"/>
</dbReference>
<evidence type="ECO:0000256" key="4">
    <source>
        <dbReference type="ARBA" id="ARBA00015819"/>
    </source>
</evidence>
<evidence type="ECO:0000256" key="2">
    <source>
        <dbReference type="ARBA" id="ARBA00007968"/>
    </source>
</evidence>
<dbReference type="CDD" id="cd00200">
    <property type="entry name" value="WD40"/>
    <property type="match status" value="1"/>
</dbReference>
<dbReference type="GO" id="GO:0005737">
    <property type="term" value="C:cytoplasm"/>
    <property type="evidence" value="ECO:0007669"/>
    <property type="project" value="TreeGrafter"/>
</dbReference>
<dbReference type="Pfam" id="PF00400">
    <property type="entry name" value="WD40"/>
    <property type="match status" value="7"/>
</dbReference>
<organism evidence="12 13">
    <name type="scientific">Phaeomoniella chlamydospora</name>
    <name type="common">Phaeoacremonium chlamydosporum</name>
    <dbReference type="NCBI Taxonomy" id="158046"/>
    <lineage>
        <taxon>Eukaryota</taxon>
        <taxon>Fungi</taxon>
        <taxon>Dikarya</taxon>
        <taxon>Ascomycota</taxon>
        <taxon>Pezizomycotina</taxon>
        <taxon>Eurotiomycetes</taxon>
        <taxon>Chaetothyriomycetidae</taxon>
        <taxon>Phaeomoniellales</taxon>
        <taxon>Phaeomoniellaceae</taxon>
        <taxon>Phaeomoniella</taxon>
    </lineage>
</organism>
<evidence type="ECO:0000313" key="12">
    <source>
        <dbReference type="EMBL" id="KKY25253.1"/>
    </source>
</evidence>
<dbReference type="GO" id="GO:0005634">
    <property type="term" value="C:nucleus"/>
    <property type="evidence" value="ECO:0007669"/>
    <property type="project" value="TreeGrafter"/>
</dbReference>
<evidence type="ECO:0000256" key="1">
    <source>
        <dbReference type="ARBA" id="ARBA00002730"/>
    </source>
</evidence>
<feature type="repeat" description="WD" evidence="9">
    <location>
        <begin position="824"/>
        <end position="863"/>
    </location>
</feature>
<evidence type="ECO:0000259" key="11">
    <source>
        <dbReference type="PROSITE" id="PS50181"/>
    </source>
</evidence>
<feature type="repeat" description="WD" evidence="9">
    <location>
        <begin position="626"/>
        <end position="665"/>
    </location>
</feature>
<evidence type="ECO:0000256" key="8">
    <source>
        <dbReference type="ARBA" id="ARBA00032113"/>
    </source>
</evidence>
<accession>A0A0G2GPG0</accession>
<feature type="compositionally biased region" description="Basic and acidic residues" evidence="10">
    <location>
        <begin position="74"/>
        <end position="84"/>
    </location>
</feature>
<dbReference type="GO" id="GO:0043130">
    <property type="term" value="F:ubiquitin binding"/>
    <property type="evidence" value="ECO:0007669"/>
    <property type="project" value="TreeGrafter"/>
</dbReference>
<dbReference type="PROSITE" id="PS50082">
    <property type="entry name" value="WD_REPEATS_2"/>
    <property type="match status" value="7"/>
</dbReference>
<dbReference type="PRINTS" id="PR00320">
    <property type="entry name" value="GPROTEINBRPT"/>
</dbReference>
<dbReference type="SMART" id="SM00320">
    <property type="entry name" value="WD40"/>
    <property type="match status" value="8"/>
</dbReference>
<dbReference type="PROSITE" id="PS50294">
    <property type="entry name" value="WD_REPEATS_REGION"/>
    <property type="match status" value="4"/>
</dbReference>
<keyword evidence="12" id="KW-0131">Cell cycle</keyword>
<dbReference type="PANTHER" id="PTHR19849">
    <property type="entry name" value="PHOSPHOLIPASE A-2-ACTIVATING PROTEIN"/>
    <property type="match status" value="1"/>
</dbReference>
<dbReference type="InterPro" id="IPR020472">
    <property type="entry name" value="WD40_PAC1"/>
</dbReference>
<proteinExistence type="inferred from homology"/>
<dbReference type="Pfam" id="PF12937">
    <property type="entry name" value="F-box-like"/>
    <property type="match status" value="1"/>
</dbReference>
<dbReference type="SUPFAM" id="SSF50978">
    <property type="entry name" value="WD40 repeat-like"/>
    <property type="match status" value="2"/>
</dbReference>
<evidence type="ECO:0000256" key="7">
    <source>
        <dbReference type="ARBA" id="ARBA00030034"/>
    </source>
</evidence>
<comment type="similarity">
    <text evidence="2">Belongs to the WD repeat MET30/SCONB/SCON-2 family.</text>
</comment>
<feature type="repeat" description="WD" evidence="9">
    <location>
        <begin position="593"/>
        <end position="625"/>
    </location>
</feature>
<keyword evidence="6" id="KW-0677">Repeat</keyword>
<comment type="subunit">
    <text evidence="3">Component of the SCF(sconB) E3 ubiquitin ligase complex.</text>
</comment>
<dbReference type="InterPro" id="IPR001810">
    <property type="entry name" value="F-box_dom"/>
</dbReference>
<dbReference type="SMART" id="SM00256">
    <property type="entry name" value="FBOX"/>
    <property type="match status" value="1"/>
</dbReference>
<evidence type="ECO:0000256" key="3">
    <source>
        <dbReference type="ARBA" id="ARBA00011725"/>
    </source>
</evidence>
<dbReference type="PROSITE" id="PS50181">
    <property type="entry name" value="FBOX"/>
    <property type="match status" value="1"/>
</dbReference>
<feature type="domain" description="F-box" evidence="11">
    <location>
        <begin position="371"/>
        <end position="418"/>
    </location>
</feature>
<dbReference type="InterPro" id="IPR001680">
    <property type="entry name" value="WD40_rpt"/>
</dbReference>
<dbReference type="OrthoDB" id="190105at2759"/>
<dbReference type="CDD" id="cd22147">
    <property type="entry name" value="F-box_SpPof1-like"/>
    <property type="match status" value="1"/>
</dbReference>
<dbReference type="PANTHER" id="PTHR19849:SF1">
    <property type="entry name" value="F-BOX_WD REPEAT-CONTAINING PROTEIN 7"/>
    <property type="match status" value="1"/>
</dbReference>
<feature type="repeat" description="WD" evidence="9">
    <location>
        <begin position="696"/>
        <end position="715"/>
    </location>
</feature>
<dbReference type="Proteomes" id="UP000053317">
    <property type="component" value="Unassembled WGS sequence"/>
</dbReference>
<feature type="region of interest" description="Disordered" evidence="10">
    <location>
        <begin position="28"/>
        <end position="132"/>
    </location>
</feature>
<dbReference type="Gene3D" id="1.20.1280.50">
    <property type="match status" value="1"/>
</dbReference>
<feature type="compositionally biased region" description="Basic and acidic residues" evidence="10">
    <location>
        <begin position="499"/>
        <end position="510"/>
    </location>
</feature>
<sequence>MIGFKIDGKSTIFTEAEDATMALEQFQHERQKLQTSKGSLKKVKTYEHPGNRRLPTLTSSFTPPAANGSRKRSHDSAAKRDSRNFKGPQVRSSTDKNVVIEFCGQADPQEKSPATPPSTERPGADEGGDEREMELSLGSFFSSSEVASYDQRLVASSQTGHRPLDAASKQIGKLKTNSLATPVSTKPPQQHDWVPEREQPENVVPTPPIQDDDEILFGRPSARVGLSSIPSRLATVENANGQDGSLPSPSLSPVTAAANLRPNVGFFKDADQSSDATVQPDGDVEDFGTYISETPSKKSVAMARQISAPERATIESFRLDHMTFNDIPTMLNFFEAIPDELKGWVMHQLLRRCPKSALQTVADVVNPALKCDFLSMLPLELGLNILKYFDVQSLCRASQVSKKWRHIINGDERAWKELFDKDGFVLPEGELHRAVIEGWGWQDPSGPNGWERDISTTCCDCDVSRPATPQRQSMQRQALEVATGRSRRLKRKAPMTVSDRAKQAKRRDTTQSDANLIDPVSLIDQLSNYEGPYNAANAASLAVPYPQLPLPSLKDLHLFKSLYRRHYMIRGSWMKEEVKPRHIAFQAHDRHVVTCLQFDPDKIITGSDDANINVYDTRTGALRSTLRGHEGGVWALQYEGNILVSGSTDRSVRVWDIENGRQTHVFQGHTSTVRCLQILLPVKVGETADGKDIMMPKRPLIITGSRDSNLRVWKLPQASDPYYYSAGAPMDDTDCPYFVRTLSGHGHSVRAIAAHADTLVSGSYDATIRVWKISTGDVIHKLQGHTSKVYSVVLDHARNRCISGSMDNLVKIWSLETGTCLYTLDGHTSLVGLLDLNSDRLVTAAADSTLRIWDPENGQCKATLSAHTGAITCFQHDGQKVISGSDRTLKLWNVKTGECVRDLLADLTGVWQVKFSDRRCVAAVQRDGMTYIEVLDFGASRDGIPESNRGRRVVVDAYGEELVEAADEIIDLEPLGALG</sequence>
<keyword evidence="5 9" id="KW-0853">WD repeat</keyword>
<feature type="region of interest" description="Disordered" evidence="10">
    <location>
        <begin position="179"/>
        <end position="210"/>
    </location>
</feature>
<dbReference type="GO" id="GO:0043161">
    <property type="term" value="P:proteasome-mediated ubiquitin-dependent protein catabolic process"/>
    <property type="evidence" value="ECO:0007669"/>
    <property type="project" value="TreeGrafter"/>
</dbReference>
<dbReference type="EMBL" id="LCWF01000046">
    <property type="protein sequence ID" value="KKY25253.1"/>
    <property type="molecule type" value="Genomic_DNA"/>
</dbReference>
<dbReference type="AlphaFoldDB" id="A0A0G2GPG0"/>
<dbReference type="GO" id="GO:0051301">
    <property type="term" value="P:cell division"/>
    <property type="evidence" value="ECO:0007669"/>
    <property type="project" value="UniProtKB-KW"/>
</dbReference>
<dbReference type="Gene3D" id="2.130.10.10">
    <property type="entry name" value="YVTN repeat-like/Quinoprotein amine dehydrogenase"/>
    <property type="match status" value="1"/>
</dbReference>
<comment type="function">
    <text evidence="1">Component of the SCF(sconB) E3 ubiquitin ligase complex involved in the regulation of sulfur metabolite repression, probably by mediating the inactivation or degradation of the metR transcription factor.</text>
</comment>
<feature type="region of interest" description="Disordered" evidence="10">
    <location>
        <begin position="489"/>
        <end position="511"/>
    </location>
</feature>
<keyword evidence="12" id="KW-0132">Cell division</keyword>
<name>A0A0G2GPG0_PHACM</name>
<evidence type="ECO:0000256" key="9">
    <source>
        <dbReference type="PROSITE-ProRule" id="PRU00221"/>
    </source>
</evidence>
<comment type="caution">
    <text evidence="12">The sequence shown here is derived from an EMBL/GenBank/DDBJ whole genome shotgun (WGS) entry which is preliminary data.</text>
</comment>
<dbReference type="InterPro" id="IPR036047">
    <property type="entry name" value="F-box-like_dom_sf"/>
</dbReference>
<feature type="compositionally biased region" description="Polar residues" evidence="10">
    <location>
        <begin position="179"/>
        <end position="188"/>
    </location>
</feature>
<evidence type="ECO:0000256" key="5">
    <source>
        <dbReference type="ARBA" id="ARBA00022574"/>
    </source>
</evidence>
<feature type="repeat" description="WD" evidence="9">
    <location>
        <begin position="864"/>
        <end position="902"/>
    </location>
</feature>
<evidence type="ECO:0000313" key="13">
    <source>
        <dbReference type="Proteomes" id="UP000053317"/>
    </source>
</evidence>
<evidence type="ECO:0000256" key="6">
    <source>
        <dbReference type="ARBA" id="ARBA00022737"/>
    </source>
</evidence>
<evidence type="ECO:0000256" key="10">
    <source>
        <dbReference type="SAM" id="MobiDB-lite"/>
    </source>
</evidence>
<dbReference type="InterPro" id="IPR019775">
    <property type="entry name" value="WD40_repeat_CS"/>
</dbReference>
<feature type="repeat" description="WD" evidence="9">
    <location>
        <begin position="742"/>
        <end position="781"/>
    </location>
</feature>
<dbReference type="SUPFAM" id="SSF81383">
    <property type="entry name" value="F-box domain"/>
    <property type="match status" value="1"/>
</dbReference>
<reference evidence="12 13" key="2">
    <citation type="submission" date="2015-05" db="EMBL/GenBank/DDBJ databases">
        <authorList>
            <person name="Morales-Cruz A."/>
            <person name="Amrine K.C."/>
            <person name="Cantu D."/>
        </authorList>
    </citation>
    <scope>NUCLEOTIDE SEQUENCE [LARGE SCALE GENOMIC DNA]</scope>
    <source>
        <strain evidence="12">UCRPC4</strain>
    </source>
</reference>
<keyword evidence="13" id="KW-1185">Reference proteome</keyword>
<dbReference type="InterPro" id="IPR036322">
    <property type="entry name" value="WD40_repeat_dom_sf"/>
</dbReference>